<protein>
    <recommendedName>
        <fullName evidence="1">PilZ domain-containing protein</fullName>
    </recommendedName>
</protein>
<dbReference type="SUPFAM" id="SSF141371">
    <property type="entry name" value="PilZ domain-like"/>
    <property type="match status" value="1"/>
</dbReference>
<sequence length="101" mass="11710">MDERRNDQRRRTIRAGKIVYGSYRYVLDCMVREISPTGARLRVEGAEEVPGEFMLYDMSDAVMQPVTVIWRKGKDVGVTFHGEAVSVHDSQDPRLARFRFM</sequence>
<proteinExistence type="predicted"/>
<gene>
    <name evidence="2" type="ORF">A6302_00818</name>
</gene>
<dbReference type="EMBL" id="MCRJ01000012">
    <property type="protein sequence ID" value="ODN71886.1"/>
    <property type="molecule type" value="Genomic_DNA"/>
</dbReference>
<evidence type="ECO:0000313" key="3">
    <source>
        <dbReference type="Proteomes" id="UP000094622"/>
    </source>
</evidence>
<reference evidence="2 3" key="1">
    <citation type="submission" date="2016-07" db="EMBL/GenBank/DDBJ databases">
        <title>Draft Genome Sequence of Methylobrevis pamukkalensis PK2.</title>
        <authorList>
            <person name="Vasilenko O.V."/>
            <person name="Doronina N.V."/>
            <person name="Shmareva M.N."/>
            <person name="Tarlachkov S.V."/>
            <person name="Mustakhimov I."/>
            <person name="Trotsenko Y.A."/>
        </authorList>
    </citation>
    <scope>NUCLEOTIDE SEQUENCE [LARGE SCALE GENOMIC DNA]</scope>
    <source>
        <strain evidence="2 3">PK2</strain>
    </source>
</reference>
<dbReference type="Pfam" id="PF07238">
    <property type="entry name" value="PilZ"/>
    <property type="match status" value="1"/>
</dbReference>
<organism evidence="2 3">
    <name type="scientific">Methylobrevis pamukkalensis</name>
    <dbReference type="NCBI Taxonomy" id="1439726"/>
    <lineage>
        <taxon>Bacteria</taxon>
        <taxon>Pseudomonadati</taxon>
        <taxon>Pseudomonadota</taxon>
        <taxon>Alphaproteobacteria</taxon>
        <taxon>Hyphomicrobiales</taxon>
        <taxon>Pleomorphomonadaceae</taxon>
        <taxon>Methylobrevis</taxon>
    </lineage>
</organism>
<feature type="domain" description="PilZ" evidence="1">
    <location>
        <begin position="3"/>
        <end position="82"/>
    </location>
</feature>
<evidence type="ECO:0000313" key="2">
    <source>
        <dbReference type="EMBL" id="ODN71886.1"/>
    </source>
</evidence>
<dbReference type="GO" id="GO:0035438">
    <property type="term" value="F:cyclic-di-GMP binding"/>
    <property type="evidence" value="ECO:0007669"/>
    <property type="project" value="InterPro"/>
</dbReference>
<keyword evidence="3" id="KW-1185">Reference proteome</keyword>
<dbReference type="Proteomes" id="UP000094622">
    <property type="component" value="Unassembled WGS sequence"/>
</dbReference>
<dbReference type="AlphaFoldDB" id="A0A1E3H7Y1"/>
<dbReference type="InterPro" id="IPR009875">
    <property type="entry name" value="PilZ_domain"/>
</dbReference>
<name>A0A1E3H7Y1_9HYPH</name>
<evidence type="ECO:0000259" key="1">
    <source>
        <dbReference type="Pfam" id="PF07238"/>
    </source>
</evidence>
<accession>A0A1E3H7Y1</accession>
<comment type="caution">
    <text evidence="2">The sequence shown here is derived from an EMBL/GenBank/DDBJ whole genome shotgun (WGS) entry which is preliminary data.</text>
</comment>